<keyword evidence="2" id="KW-1185">Reference proteome</keyword>
<reference evidence="1 2" key="1">
    <citation type="submission" date="2019-08" db="EMBL/GenBank/DDBJ databases">
        <title>Seonamhaeicola sediminis sp. nov., isolated from marine sediment.</title>
        <authorList>
            <person name="Cao W.R."/>
        </authorList>
    </citation>
    <scope>NUCLEOTIDE SEQUENCE [LARGE SCALE GENOMIC DNA]</scope>
    <source>
        <strain evidence="1 2">B011</strain>
    </source>
</reference>
<organism evidence="1 2">
    <name type="scientific">Seonamhaeicola marinus</name>
    <dbReference type="NCBI Taxonomy" id="1912246"/>
    <lineage>
        <taxon>Bacteria</taxon>
        <taxon>Pseudomonadati</taxon>
        <taxon>Bacteroidota</taxon>
        <taxon>Flavobacteriia</taxon>
        <taxon>Flavobacteriales</taxon>
        <taxon>Flavobacteriaceae</taxon>
    </lineage>
</organism>
<dbReference type="EMBL" id="VSDQ01000577">
    <property type="protein sequence ID" value="TYA78614.1"/>
    <property type="molecule type" value="Genomic_DNA"/>
</dbReference>
<dbReference type="AlphaFoldDB" id="A0A5D0I4L6"/>
<evidence type="ECO:0000313" key="2">
    <source>
        <dbReference type="Proteomes" id="UP000323930"/>
    </source>
</evidence>
<sequence>MRIKAVFKALFGNKKTINKEPQVFLENGKIKFHKVKVYTGVFDIIEEINMQEIEQILICSEYDRGNSEASLFVKISSREQVIDIDNYMIGFDVLVEEIFKIFEIDNSFHRYYKGNKRLQYVYPLKRQGVEVKRNDFKFRN</sequence>
<dbReference type="Proteomes" id="UP000323930">
    <property type="component" value="Unassembled WGS sequence"/>
</dbReference>
<name>A0A5D0I4L6_9FLAO</name>
<accession>A0A5D0I4L6</accession>
<protein>
    <submittedName>
        <fullName evidence="1">Uncharacterized protein</fullName>
    </submittedName>
</protein>
<comment type="caution">
    <text evidence="1">The sequence shown here is derived from an EMBL/GenBank/DDBJ whole genome shotgun (WGS) entry which is preliminary data.</text>
</comment>
<gene>
    <name evidence="1" type="ORF">FUA24_09690</name>
</gene>
<dbReference type="RefSeq" id="WP_148541787.1">
    <property type="nucleotide sequence ID" value="NZ_VSDQ01000577.1"/>
</dbReference>
<evidence type="ECO:0000313" key="1">
    <source>
        <dbReference type="EMBL" id="TYA78614.1"/>
    </source>
</evidence>
<proteinExistence type="predicted"/>